<dbReference type="InterPro" id="IPR024087">
    <property type="entry name" value="Creatininase-like_sf"/>
</dbReference>
<evidence type="ECO:0000256" key="3">
    <source>
        <dbReference type="ARBA" id="ARBA00022801"/>
    </source>
</evidence>
<dbReference type="Proteomes" id="UP000060778">
    <property type="component" value="Chromosome"/>
</dbReference>
<dbReference type="GeneID" id="30679908"/>
<dbReference type="Gene3D" id="3.40.50.10310">
    <property type="entry name" value="Creatininase"/>
    <property type="match status" value="1"/>
</dbReference>
<dbReference type="GO" id="GO:0009231">
    <property type="term" value="P:riboflavin biosynthetic process"/>
    <property type="evidence" value="ECO:0007669"/>
    <property type="project" value="TreeGrafter"/>
</dbReference>
<gene>
    <name evidence="5" type="ORF">EYM_02550</name>
</gene>
<keyword evidence="2" id="KW-0479">Metal-binding</keyword>
<dbReference type="EMBL" id="CP006867">
    <property type="protein sequence ID" value="ALU12334.1"/>
    <property type="molecule type" value="Genomic_DNA"/>
</dbReference>
<comment type="cofactor">
    <cofactor evidence="1">
        <name>Zn(2+)</name>
        <dbReference type="ChEBI" id="CHEBI:29105"/>
    </cofactor>
</comment>
<dbReference type="PANTHER" id="PTHR35005:SF1">
    <property type="entry name" value="2-AMINO-5-FORMYLAMINO-6-RIBOSYLAMINOPYRIMIDIN-4(3H)-ONE 5'-MONOPHOSPHATE DEFORMYLASE"/>
    <property type="match status" value="1"/>
</dbReference>
<name>A0A0U3EAJ0_9CREN</name>
<dbReference type="OrthoDB" id="46121at2157"/>
<evidence type="ECO:0000256" key="2">
    <source>
        <dbReference type="ARBA" id="ARBA00022723"/>
    </source>
</evidence>
<dbReference type="GO" id="GO:0046872">
    <property type="term" value="F:metal ion binding"/>
    <property type="evidence" value="ECO:0007669"/>
    <property type="project" value="UniProtKB-KW"/>
</dbReference>
<keyword evidence="6" id="KW-1185">Reference proteome</keyword>
<dbReference type="RefSeq" id="WP_075049522.1">
    <property type="nucleotide sequence ID" value="NZ_CP006867.1"/>
</dbReference>
<accession>A0A0U3EAJ0</accession>
<dbReference type="AlphaFoldDB" id="A0A0U3EAJ0"/>
<keyword evidence="4" id="KW-0862">Zinc</keyword>
<dbReference type="SUPFAM" id="SSF102215">
    <property type="entry name" value="Creatininase"/>
    <property type="match status" value="1"/>
</dbReference>
<reference evidence="5 6" key="1">
    <citation type="submission" date="2013-11" db="EMBL/GenBank/DDBJ databases">
        <title>Comparative genomics of Ignicoccus.</title>
        <authorList>
            <person name="Podar M."/>
        </authorList>
    </citation>
    <scope>NUCLEOTIDE SEQUENCE [LARGE SCALE GENOMIC DNA]</scope>
    <source>
        <strain evidence="5 6">DSM 13165</strain>
    </source>
</reference>
<dbReference type="InterPro" id="IPR003785">
    <property type="entry name" value="Creatininase/forma_Hydrolase"/>
</dbReference>
<protein>
    <recommendedName>
        <fullName evidence="7">Creatininase</fullName>
    </recommendedName>
</protein>
<dbReference type="Pfam" id="PF02633">
    <property type="entry name" value="Creatininase"/>
    <property type="match status" value="1"/>
</dbReference>
<proteinExistence type="predicted"/>
<evidence type="ECO:0000313" key="5">
    <source>
        <dbReference type="EMBL" id="ALU12334.1"/>
    </source>
</evidence>
<dbReference type="KEGG" id="iis:EYM_02550"/>
<evidence type="ECO:0000256" key="1">
    <source>
        <dbReference type="ARBA" id="ARBA00001947"/>
    </source>
</evidence>
<keyword evidence="3" id="KW-0378">Hydrolase</keyword>
<sequence length="222" mass="24345">MCKFLSDISTRELKGFSAVLVPVGSLEDHGPLPLSLDTKIAERVSCNVEGVVVAPSINYSFSPEHVKSITIPLEVLTMHLSSLSEQLYKLVNRPVIFVVAHKGVVPVVQAVVMEAWRRGNLVAMVDLWKVVEENGYRDFQDLCRAEASVALALGYSVVIRKERQAKSPPSLPGAFIPWISTEYGCSPKSIADARKEEGEKLLELMTEAVKEVVEFFASADSG</sequence>
<dbReference type="PANTHER" id="PTHR35005">
    <property type="entry name" value="3-DEHYDRO-SCYLLO-INOSOSE HYDROLASE"/>
    <property type="match status" value="1"/>
</dbReference>
<evidence type="ECO:0008006" key="7">
    <source>
        <dbReference type="Google" id="ProtNLM"/>
    </source>
</evidence>
<dbReference type="STRING" id="940295.EYM_02550"/>
<dbReference type="GO" id="GO:0016811">
    <property type="term" value="F:hydrolase activity, acting on carbon-nitrogen (but not peptide) bonds, in linear amides"/>
    <property type="evidence" value="ECO:0007669"/>
    <property type="project" value="TreeGrafter"/>
</dbReference>
<evidence type="ECO:0000313" key="6">
    <source>
        <dbReference type="Proteomes" id="UP000060778"/>
    </source>
</evidence>
<organism evidence="5 6">
    <name type="scientific">Ignicoccus islandicus DSM 13165</name>
    <dbReference type="NCBI Taxonomy" id="940295"/>
    <lineage>
        <taxon>Archaea</taxon>
        <taxon>Thermoproteota</taxon>
        <taxon>Thermoprotei</taxon>
        <taxon>Desulfurococcales</taxon>
        <taxon>Desulfurococcaceae</taxon>
        <taxon>Ignicoccus</taxon>
    </lineage>
</organism>
<evidence type="ECO:0000256" key="4">
    <source>
        <dbReference type="ARBA" id="ARBA00022833"/>
    </source>
</evidence>